<gene>
    <name evidence="2" type="ORF">R1sor_026432</name>
</gene>
<evidence type="ECO:0000313" key="3">
    <source>
        <dbReference type="Proteomes" id="UP001633002"/>
    </source>
</evidence>
<dbReference type="Gene3D" id="3.30.428.40">
    <property type="entry name" value="Protein of unknown function DUF3067"/>
    <property type="match status" value="1"/>
</dbReference>
<reference evidence="2 3" key="1">
    <citation type="submission" date="2024-09" db="EMBL/GenBank/DDBJ databases">
        <title>Chromosome-scale assembly of Riccia sorocarpa.</title>
        <authorList>
            <person name="Paukszto L."/>
        </authorList>
    </citation>
    <scope>NUCLEOTIDE SEQUENCE [LARGE SCALE GENOMIC DNA]</scope>
    <source>
        <strain evidence="2">LP-2024</strain>
        <tissue evidence="2">Aerial parts of the thallus</tissue>
    </source>
</reference>
<feature type="compositionally biased region" description="Acidic residues" evidence="1">
    <location>
        <begin position="75"/>
        <end position="90"/>
    </location>
</feature>
<keyword evidence="3" id="KW-1185">Reference proteome</keyword>
<dbReference type="Proteomes" id="UP001633002">
    <property type="component" value="Unassembled WGS sequence"/>
</dbReference>
<dbReference type="PANTHER" id="PTHR35126">
    <property type="entry name" value="SLR0598 PROTEIN"/>
    <property type="match status" value="1"/>
</dbReference>
<protein>
    <submittedName>
        <fullName evidence="2">Uncharacterized protein</fullName>
    </submittedName>
</protein>
<dbReference type="EMBL" id="JBJQOH010000008">
    <property type="protein sequence ID" value="KAL3676484.1"/>
    <property type="molecule type" value="Genomic_DNA"/>
</dbReference>
<proteinExistence type="predicted"/>
<accession>A0ABD3GDF4</accession>
<evidence type="ECO:0000313" key="2">
    <source>
        <dbReference type="EMBL" id="KAL3676484.1"/>
    </source>
</evidence>
<organism evidence="2 3">
    <name type="scientific">Riccia sorocarpa</name>
    <dbReference type="NCBI Taxonomy" id="122646"/>
    <lineage>
        <taxon>Eukaryota</taxon>
        <taxon>Viridiplantae</taxon>
        <taxon>Streptophyta</taxon>
        <taxon>Embryophyta</taxon>
        <taxon>Marchantiophyta</taxon>
        <taxon>Marchantiopsida</taxon>
        <taxon>Marchantiidae</taxon>
        <taxon>Marchantiales</taxon>
        <taxon>Ricciaceae</taxon>
        <taxon>Riccia</taxon>
    </lineage>
</organism>
<name>A0ABD3GDF4_9MARC</name>
<evidence type="ECO:0000256" key="1">
    <source>
        <dbReference type="SAM" id="MobiDB-lite"/>
    </source>
</evidence>
<dbReference type="AlphaFoldDB" id="A0ABD3GDF4"/>
<dbReference type="PANTHER" id="PTHR35126:SF1">
    <property type="entry name" value="DUF3067 DOMAIN-CONTAINING PROTEIN"/>
    <property type="match status" value="1"/>
</dbReference>
<dbReference type="InterPro" id="IPR021420">
    <property type="entry name" value="DUF3067"/>
</dbReference>
<sequence>MAATVVGSIQCPFKVTCLNLGADLSVLGNGKNAQELSSSRWLAPIRVLHTQKRPQNRQQLQYSKSIRAGIGKDEPADDKDGESSSEDVDAESFRLQMERMMSSHDERFEGKDLATLIRRKYGRSYDVQLVKKEFLGRQLLAMNVMWKYREQRSFPLTEEEYILHLDYVTQNLTGWGAVSYVRDSLEKTRERPRIGKAVSIFIEVDEKGNRQTSGSRVPVIQRCQEAESWSPLFCKISTSVILQLRSDLNLSKYPST</sequence>
<comment type="caution">
    <text evidence="2">The sequence shown here is derived from an EMBL/GenBank/DDBJ whole genome shotgun (WGS) entry which is preliminary data.</text>
</comment>
<dbReference type="Pfam" id="PF11267">
    <property type="entry name" value="DUF3067"/>
    <property type="match status" value="1"/>
</dbReference>
<feature type="region of interest" description="Disordered" evidence="1">
    <location>
        <begin position="52"/>
        <end position="90"/>
    </location>
</feature>